<keyword evidence="1" id="KW-0812">Transmembrane</keyword>
<dbReference type="Proteomes" id="UP000594262">
    <property type="component" value="Unplaced"/>
</dbReference>
<accession>A0A7M5X9R6</accession>
<evidence type="ECO:0000313" key="4">
    <source>
        <dbReference type="Proteomes" id="UP000594262"/>
    </source>
</evidence>
<keyword evidence="1" id="KW-1133">Transmembrane helix</keyword>
<keyword evidence="4" id="KW-1185">Reference proteome</keyword>
<dbReference type="SUPFAM" id="SSF53850">
    <property type="entry name" value="Periplasmic binding protein-like II"/>
    <property type="match status" value="1"/>
</dbReference>
<feature type="transmembrane region" description="Helical" evidence="1">
    <location>
        <begin position="188"/>
        <end position="209"/>
    </location>
</feature>
<dbReference type="Gene3D" id="1.10.287.70">
    <property type="match status" value="1"/>
</dbReference>
<feature type="domain" description="Potassium channel" evidence="2">
    <location>
        <begin position="2"/>
        <end position="35"/>
    </location>
</feature>
<feature type="transmembrane region" description="Helical" evidence="1">
    <location>
        <begin position="12"/>
        <end position="35"/>
    </location>
</feature>
<protein>
    <recommendedName>
        <fullName evidence="2">Potassium channel domain-containing protein</fullName>
    </recommendedName>
</protein>
<organism evidence="3 4">
    <name type="scientific">Clytia hemisphaerica</name>
    <dbReference type="NCBI Taxonomy" id="252671"/>
    <lineage>
        <taxon>Eukaryota</taxon>
        <taxon>Metazoa</taxon>
        <taxon>Cnidaria</taxon>
        <taxon>Hydrozoa</taxon>
        <taxon>Hydroidolina</taxon>
        <taxon>Leptothecata</taxon>
        <taxon>Obeliida</taxon>
        <taxon>Clytiidae</taxon>
        <taxon>Clytia</taxon>
    </lineage>
</organism>
<reference evidence="3" key="1">
    <citation type="submission" date="2021-01" db="UniProtKB">
        <authorList>
            <consortium name="EnsemblMetazoa"/>
        </authorList>
    </citation>
    <scope>IDENTIFICATION</scope>
</reference>
<dbReference type="Pfam" id="PF07885">
    <property type="entry name" value="Ion_trans_2"/>
    <property type="match status" value="1"/>
</dbReference>
<dbReference type="EnsemblMetazoa" id="CLYHEMT020116.1">
    <property type="protein sequence ID" value="CLYHEMP020116.1"/>
    <property type="gene ID" value="CLYHEMG020116"/>
</dbReference>
<evidence type="ECO:0000256" key="1">
    <source>
        <dbReference type="SAM" id="Phobius"/>
    </source>
</evidence>
<dbReference type="AlphaFoldDB" id="A0A7M5X9R6"/>
<evidence type="ECO:0000259" key="2">
    <source>
        <dbReference type="Pfam" id="PF07885"/>
    </source>
</evidence>
<evidence type="ECO:0000313" key="3">
    <source>
        <dbReference type="EnsemblMetazoa" id="CLYHEMP020116.1"/>
    </source>
</evidence>
<keyword evidence="1" id="KW-0472">Membrane</keyword>
<proteinExistence type="predicted"/>
<dbReference type="InterPro" id="IPR013099">
    <property type="entry name" value="K_chnl_dom"/>
</dbReference>
<sequence length="244" mass="28162">RYGDKTPSTVFGRLFAILWILIGITLFNMFTAAIITGLNNAITEQNTFDLNGKEVGYIRYKVHVVNSIIKEFALPRVYKDIDELFKALEDGNIPVIALDEWTYHYSLSKLENPEQFSEVKYVSSLKDCHIGFGSLKDDNPYYRMQTEFNKHSQEDLHVGERYIRKKTKEANSNEKSTQVIFDASKEPFWVAIVVTLVGSVLFIIVCQIFKKFIVGKQKKEVHPEEIIQEKTDKVDVIDVKEKNI</sequence>
<name>A0A7M5X9R6_9CNID</name>
<dbReference type="SUPFAM" id="SSF81324">
    <property type="entry name" value="Voltage-gated potassium channels"/>
    <property type="match status" value="1"/>
</dbReference>